<reference evidence="2 3" key="1">
    <citation type="submission" date="2010-02" db="EMBL/GenBank/DDBJ databases">
        <authorList>
            <person name="Weinstock G."/>
            <person name="Sodergren E."/>
            <person name="Clifton S."/>
            <person name="Fulton L."/>
            <person name="Fulton B."/>
            <person name="Courtney L."/>
            <person name="Fronick C."/>
            <person name="Harrison M."/>
            <person name="Strong C."/>
            <person name="Farmer C."/>
            <person name="Delahaunty K."/>
            <person name="Markovic C."/>
            <person name="Hall O."/>
            <person name="Minx P."/>
            <person name="Tomlinson C."/>
            <person name="Mitreva M."/>
            <person name="Nelson J."/>
            <person name="Hou S."/>
            <person name="Wollam A."/>
            <person name="Pepin K.H."/>
            <person name="Johnson M."/>
            <person name="Bhonagiri V."/>
            <person name="Zhang X."/>
            <person name="Suruliraj S."/>
            <person name="Warren W."/>
            <person name="Chinwalla A."/>
            <person name="Mardis E.R."/>
            <person name="Wilson R.K."/>
        </authorList>
    </citation>
    <scope>NUCLEOTIDE SEQUENCE [LARGE SCALE GENOMIC DNA]</scope>
    <source>
        <strain evidence="2 3">ATCC 29220</strain>
    </source>
</reference>
<sequence>MHDVLLIKTWNDMNRLSEQARYVPELPRNAELLRITGIRLQRIHFFDDASLDVREVLSQVRTPLPLDLFFKHLSVTAKQQLFMWQMQRVLALPGSYSLNLSVRMLTCPSWISRLTKQTHQGRIVIEIQDPGTMMRLEKAEQQAVGIAIKTLVRHGFRVWLDDVSPELFFVWRLSGIRFDAIKIESGMFHQFRSSEWQLRVLVNQFRGLGERIVIEGVETAQDYAICRMSGADAVQGFFFEQETVLKGLNHC</sequence>
<feature type="domain" description="EAL" evidence="1">
    <location>
        <begin position="1"/>
        <end position="251"/>
    </location>
</feature>
<dbReference type="PANTHER" id="PTHR33121:SF70">
    <property type="entry name" value="SIGNALING PROTEIN YKOW"/>
    <property type="match status" value="1"/>
</dbReference>
<proteinExistence type="predicted"/>
<evidence type="ECO:0000313" key="2">
    <source>
        <dbReference type="EMBL" id="EFE08146.1"/>
    </source>
</evidence>
<dbReference type="HOGENOM" id="CLU_092727_1_0_6"/>
<organism evidence="2 3">
    <name type="scientific">Citrobacter youngae ATCC 29220</name>
    <dbReference type="NCBI Taxonomy" id="500640"/>
    <lineage>
        <taxon>Bacteria</taxon>
        <taxon>Pseudomonadati</taxon>
        <taxon>Pseudomonadota</taxon>
        <taxon>Gammaproteobacteria</taxon>
        <taxon>Enterobacterales</taxon>
        <taxon>Enterobacteriaceae</taxon>
        <taxon>Citrobacter</taxon>
        <taxon>Citrobacter freundii complex</taxon>
    </lineage>
</organism>
<dbReference type="Pfam" id="PF00563">
    <property type="entry name" value="EAL"/>
    <property type="match status" value="1"/>
</dbReference>
<dbReference type="Gene3D" id="3.20.20.450">
    <property type="entry name" value="EAL domain"/>
    <property type="match status" value="1"/>
</dbReference>
<dbReference type="PANTHER" id="PTHR33121">
    <property type="entry name" value="CYCLIC DI-GMP PHOSPHODIESTERASE PDEF"/>
    <property type="match status" value="1"/>
</dbReference>
<dbReference type="InterPro" id="IPR035919">
    <property type="entry name" value="EAL_sf"/>
</dbReference>
<dbReference type="GO" id="GO:0071111">
    <property type="term" value="F:cyclic-guanylate-specific phosphodiesterase activity"/>
    <property type="evidence" value="ECO:0007669"/>
    <property type="project" value="InterPro"/>
</dbReference>
<dbReference type="SMART" id="SM00052">
    <property type="entry name" value="EAL"/>
    <property type="match status" value="1"/>
</dbReference>
<dbReference type="SUPFAM" id="SSF141868">
    <property type="entry name" value="EAL domain-like"/>
    <property type="match status" value="1"/>
</dbReference>
<dbReference type="InterPro" id="IPR001633">
    <property type="entry name" value="EAL_dom"/>
</dbReference>
<dbReference type="eggNOG" id="COG2200">
    <property type="taxonomic scope" value="Bacteria"/>
</dbReference>
<comment type="caution">
    <text evidence="2">The sequence shown here is derived from an EMBL/GenBank/DDBJ whole genome shotgun (WGS) entry which is preliminary data.</text>
</comment>
<gene>
    <name evidence="2" type="ORF">CIT292_08665</name>
</gene>
<name>D4BDU7_9ENTR</name>
<dbReference type="InterPro" id="IPR050706">
    <property type="entry name" value="Cyclic-di-GMP_PDE-like"/>
</dbReference>
<dbReference type="PROSITE" id="PS50883">
    <property type="entry name" value="EAL"/>
    <property type="match status" value="1"/>
</dbReference>
<protein>
    <submittedName>
        <fullName evidence="2">Cyclic diguanylate phosphodiesterase (EAL) domain protein</fullName>
    </submittedName>
</protein>
<dbReference type="AlphaFoldDB" id="D4BDU7"/>
<dbReference type="EMBL" id="ABWL02000009">
    <property type="protein sequence ID" value="EFE08146.1"/>
    <property type="molecule type" value="Genomic_DNA"/>
</dbReference>
<evidence type="ECO:0000313" key="3">
    <source>
        <dbReference type="Proteomes" id="UP000003880"/>
    </source>
</evidence>
<accession>D4BDU7</accession>
<dbReference type="Proteomes" id="UP000003880">
    <property type="component" value="Unassembled WGS sequence"/>
</dbReference>
<evidence type="ECO:0000259" key="1">
    <source>
        <dbReference type="PROSITE" id="PS50883"/>
    </source>
</evidence>